<name>N1MUN0_9SPHN</name>
<dbReference type="GO" id="GO:0018502">
    <property type="term" value="F:2,5-dichloro-2,5-cyclohexadiene-1,4-diol dehydrogenase activity"/>
    <property type="evidence" value="ECO:0007669"/>
    <property type="project" value="RHEA"/>
</dbReference>
<dbReference type="EC" id="1.3.1.10" evidence="5"/>
<dbReference type="RefSeq" id="WP_006961638.1">
    <property type="nucleotide sequence ID" value="NZ_CAVK010000170.1"/>
</dbReference>
<comment type="caution">
    <text evidence="5">The sequence shown here is derived from an EMBL/GenBank/DDBJ whole genome shotgun (WGS) entry which is preliminary data.</text>
</comment>
<dbReference type="InterPro" id="IPR020904">
    <property type="entry name" value="Sc_DH/Rdtase_CS"/>
</dbReference>
<organism evidence="5 6">
    <name type="scientific">Sphingobium indicum BiD32</name>
    <dbReference type="NCBI Taxonomy" id="1301087"/>
    <lineage>
        <taxon>Bacteria</taxon>
        <taxon>Pseudomonadati</taxon>
        <taxon>Pseudomonadota</taxon>
        <taxon>Alphaproteobacteria</taxon>
        <taxon>Sphingomonadales</taxon>
        <taxon>Sphingomonadaceae</taxon>
        <taxon>Sphingobium</taxon>
    </lineage>
</organism>
<reference evidence="5 6" key="1">
    <citation type="submission" date="2013-03" db="EMBL/GenBank/DDBJ databases">
        <authorList>
            <person name="Le V."/>
        </authorList>
    </citation>
    <scope>NUCLEOTIDE SEQUENCE [LARGE SCALE GENOMIC DNA]</scope>
    <source>
        <strain evidence="5 6">BiD32</strain>
    </source>
</reference>
<dbReference type="OrthoDB" id="9803333at2"/>
<accession>N1MUN0</accession>
<dbReference type="Pfam" id="PF13561">
    <property type="entry name" value="adh_short_C2"/>
    <property type="match status" value="1"/>
</dbReference>
<evidence type="ECO:0000256" key="1">
    <source>
        <dbReference type="ARBA" id="ARBA00006484"/>
    </source>
</evidence>
<evidence type="ECO:0000313" key="5">
    <source>
        <dbReference type="EMBL" id="CCW19058.1"/>
    </source>
</evidence>
<dbReference type="SUPFAM" id="SSF51735">
    <property type="entry name" value="NAD(P)-binding Rossmann-fold domains"/>
    <property type="match status" value="1"/>
</dbReference>
<dbReference type="EMBL" id="CAVK010000170">
    <property type="protein sequence ID" value="CCW19058.1"/>
    <property type="molecule type" value="Genomic_DNA"/>
</dbReference>
<comment type="similarity">
    <text evidence="1">Belongs to the short-chain dehydrogenases/reductases (SDR) family.</text>
</comment>
<gene>
    <name evidence="5" type="ORF">EBBID32_34200</name>
</gene>
<dbReference type="InterPro" id="IPR002347">
    <property type="entry name" value="SDR_fam"/>
</dbReference>
<evidence type="ECO:0000313" key="6">
    <source>
        <dbReference type="Proteomes" id="UP000013201"/>
    </source>
</evidence>
<dbReference type="FunFam" id="3.40.50.720:FF:000084">
    <property type="entry name" value="Short-chain dehydrogenase reductase"/>
    <property type="match status" value="1"/>
</dbReference>
<evidence type="ECO:0000256" key="2">
    <source>
        <dbReference type="ARBA" id="ARBA00023002"/>
    </source>
</evidence>
<proteinExistence type="inferred from homology"/>
<dbReference type="SMART" id="SM00822">
    <property type="entry name" value="PKS_KR"/>
    <property type="match status" value="1"/>
</dbReference>
<dbReference type="Proteomes" id="UP000013201">
    <property type="component" value="Unassembled WGS sequence"/>
</dbReference>
<dbReference type="PRINTS" id="PR00080">
    <property type="entry name" value="SDRFAMILY"/>
</dbReference>
<protein>
    <submittedName>
        <fullName evidence="5">Enoyl-[acyl-carrier-protein] reductase [NADPH]</fullName>
        <ecNumber evidence="5">1.3.1.10</ecNumber>
    </submittedName>
</protein>
<dbReference type="PROSITE" id="PS00061">
    <property type="entry name" value="ADH_SHORT"/>
    <property type="match status" value="1"/>
</dbReference>
<dbReference type="PANTHER" id="PTHR48107:SF7">
    <property type="entry name" value="RE15974P"/>
    <property type="match status" value="1"/>
</dbReference>
<dbReference type="InterPro" id="IPR036291">
    <property type="entry name" value="NAD(P)-bd_dom_sf"/>
</dbReference>
<keyword evidence="2 5" id="KW-0560">Oxidoreductase</keyword>
<feature type="domain" description="Ketoreductase" evidence="4">
    <location>
        <begin position="7"/>
        <end position="185"/>
    </location>
</feature>
<comment type="catalytic activity">
    <reaction evidence="3">
        <text>2,5-dichlorocyclohexa-2,5-dien-1,4-diol + NAD(+) = 2,5-dichlorohydroquinone + NADH + H(+)</text>
        <dbReference type="Rhea" id="RHEA:15741"/>
        <dbReference type="ChEBI" id="CHEBI:15378"/>
        <dbReference type="ChEBI" id="CHEBI:27545"/>
        <dbReference type="ChEBI" id="CHEBI:28975"/>
        <dbReference type="ChEBI" id="CHEBI:57540"/>
        <dbReference type="ChEBI" id="CHEBI:57945"/>
    </reaction>
</comment>
<reference evidence="6" key="2">
    <citation type="submission" date="2013-04" db="EMBL/GenBank/DDBJ databases">
        <title>Bisphenol A degrading Sphingobium sp. strain BiD32.</title>
        <authorList>
            <person name="Nielsen J.L."/>
            <person name="Zhou N.A."/>
            <person name="Kjeldal H."/>
        </authorList>
    </citation>
    <scope>NUCLEOTIDE SEQUENCE [LARGE SCALE GENOMIC DNA]</scope>
    <source>
        <strain evidence="6">BiD32</strain>
    </source>
</reference>
<keyword evidence="6" id="KW-1185">Reference proteome</keyword>
<dbReference type="CDD" id="cd05362">
    <property type="entry name" value="THN_reductase-like_SDR_c"/>
    <property type="match status" value="1"/>
</dbReference>
<evidence type="ECO:0000259" key="4">
    <source>
        <dbReference type="SMART" id="SM00822"/>
    </source>
</evidence>
<dbReference type="PRINTS" id="PR00081">
    <property type="entry name" value="GDHRDH"/>
</dbReference>
<dbReference type="InterPro" id="IPR057326">
    <property type="entry name" value="KR_dom"/>
</dbReference>
<sequence length="246" mass="25542">MTQETNKVAVVTGASRGIGAAIARRLAADGFVTIVNYSGSEAAAESIVQEIEQAGGRARSARADVGDADAVRRMFEAAETAFGGVDVLVNNAGVMGLAPIGATDDATFDRLIAINLKGTFNTLREAANRLREGGRIINFSSSVVGLYQPTYGIYAATKAGVEAMTHVLSKELRGRSITVNTVAPGPTATDLFLNGKSQDVVDQLARLAPLERLGQPDDIANAVAFLAGPDGAWINGQVLRANGGII</sequence>
<dbReference type="GO" id="GO:0141148">
    <property type="term" value="F:enoyl-[acyl-carrier-protein] reductase (NADPH) activity"/>
    <property type="evidence" value="ECO:0007669"/>
    <property type="project" value="UniProtKB-EC"/>
</dbReference>
<dbReference type="AlphaFoldDB" id="N1MUN0"/>
<dbReference type="GO" id="GO:0016614">
    <property type="term" value="F:oxidoreductase activity, acting on CH-OH group of donors"/>
    <property type="evidence" value="ECO:0007669"/>
    <property type="project" value="UniProtKB-ARBA"/>
</dbReference>
<evidence type="ECO:0000256" key="3">
    <source>
        <dbReference type="ARBA" id="ARBA00051383"/>
    </source>
</evidence>
<dbReference type="PANTHER" id="PTHR48107">
    <property type="entry name" value="NADPH-DEPENDENT ALDEHYDE REDUCTASE-LIKE PROTEIN, CHLOROPLASTIC-RELATED"/>
    <property type="match status" value="1"/>
</dbReference>
<dbReference type="Gene3D" id="3.40.50.720">
    <property type="entry name" value="NAD(P)-binding Rossmann-like Domain"/>
    <property type="match status" value="1"/>
</dbReference>